<evidence type="ECO:0000313" key="2">
    <source>
        <dbReference type="Proteomes" id="UP000324974"/>
    </source>
</evidence>
<evidence type="ECO:0000313" key="1">
    <source>
        <dbReference type="EMBL" id="QEL19374.1"/>
    </source>
</evidence>
<protein>
    <submittedName>
        <fullName evidence="1">Uncharacterized protein</fullName>
    </submittedName>
</protein>
<dbReference type="AlphaFoldDB" id="A0A5C1AQB8"/>
<name>A0A5C1AQB8_9BACT</name>
<dbReference type="OrthoDB" id="9865922at2"/>
<dbReference type="RefSeq" id="WP_149113770.1">
    <property type="nucleotide sequence ID" value="NZ_CP042425.1"/>
</dbReference>
<organism evidence="1 2">
    <name type="scientific">Limnoglobus roseus</name>
    <dbReference type="NCBI Taxonomy" id="2598579"/>
    <lineage>
        <taxon>Bacteria</taxon>
        <taxon>Pseudomonadati</taxon>
        <taxon>Planctomycetota</taxon>
        <taxon>Planctomycetia</taxon>
        <taxon>Gemmatales</taxon>
        <taxon>Gemmataceae</taxon>
        <taxon>Limnoglobus</taxon>
    </lineage>
</organism>
<sequence>MGDKSNKVVLTGDMKYGEVKTLIASAWPRLPIIIYRPTVEHYKEGRPTAEDLELSTGDELCGTPGREAVLHGGMTGQDLHNAVMRAFDLETEITGVGIRGIWRTKLDET</sequence>
<proteinExistence type="predicted"/>
<dbReference type="EMBL" id="CP042425">
    <property type="protein sequence ID" value="QEL19374.1"/>
    <property type="molecule type" value="Genomic_DNA"/>
</dbReference>
<accession>A0A5C1AQB8</accession>
<dbReference type="Proteomes" id="UP000324974">
    <property type="component" value="Chromosome"/>
</dbReference>
<keyword evidence="2" id="KW-1185">Reference proteome</keyword>
<dbReference type="KEGG" id="lrs:PX52LOC_06445"/>
<gene>
    <name evidence="1" type="ORF">PX52LOC_06445</name>
</gene>
<reference evidence="2" key="1">
    <citation type="submission" date="2019-08" db="EMBL/GenBank/DDBJ databases">
        <title>Limnoglobus roseus gen. nov., sp. nov., a novel freshwater planctomycete with a giant genome from the family Gemmataceae.</title>
        <authorList>
            <person name="Kulichevskaya I.S."/>
            <person name="Naumoff D.G."/>
            <person name="Miroshnikov K."/>
            <person name="Ivanova A."/>
            <person name="Philippov D.A."/>
            <person name="Hakobyan A."/>
            <person name="Rijpstra I.C."/>
            <person name="Sinninghe Damste J.S."/>
            <person name="Liesack W."/>
            <person name="Dedysh S.N."/>
        </authorList>
    </citation>
    <scope>NUCLEOTIDE SEQUENCE [LARGE SCALE GENOMIC DNA]</scope>
    <source>
        <strain evidence="2">PX52</strain>
    </source>
</reference>